<feature type="transmembrane region" description="Helical" evidence="1">
    <location>
        <begin position="75"/>
        <end position="94"/>
    </location>
</feature>
<name>F4GY88_CELFA</name>
<dbReference type="InterPro" id="IPR021994">
    <property type="entry name" value="DUF3592"/>
</dbReference>
<dbReference type="KEGG" id="cfi:Celf_0616"/>
<keyword evidence="1" id="KW-0812">Transmembrane</keyword>
<reference evidence="3 4" key="1">
    <citation type="submission" date="2011-04" db="EMBL/GenBank/DDBJ databases">
        <title>Complete sequence of Cellulomonas fimi ATCC 484.</title>
        <authorList>
            <consortium name="US DOE Joint Genome Institute"/>
            <person name="Lucas S."/>
            <person name="Han J."/>
            <person name="Lapidus A."/>
            <person name="Cheng J.-F."/>
            <person name="Goodwin L."/>
            <person name="Pitluck S."/>
            <person name="Peters L."/>
            <person name="Chertkov O."/>
            <person name="Detter J.C."/>
            <person name="Han C."/>
            <person name="Tapia R."/>
            <person name="Land M."/>
            <person name="Hauser L."/>
            <person name="Kyrpides N."/>
            <person name="Ivanova N."/>
            <person name="Ovchinnikova G."/>
            <person name="Pagani I."/>
            <person name="Mead D."/>
            <person name="Brumm P."/>
            <person name="Woyke T."/>
        </authorList>
    </citation>
    <scope>NUCLEOTIDE SEQUENCE [LARGE SCALE GENOMIC DNA]</scope>
    <source>
        <strain evidence="4">ATCC 484 / DSM 20113 / JCM 1341 / NBRC 15513 / NCIMB 8980 / NCTC 7547</strain>
    </source>
</reference>
<evidence type="ECO:0000313" key="3">
    <source>
        <dbReference type="EMBL" id="AEE44756.1"/>
    </source>
</evidence>
<evidence type="ECO:0000256" key="1">
    <source>
        <dbReference type="SAM" id="Phobius"/>
    </source>
</evidence>
<sequence length="244" mass="25567">MAAVTKPAIPYVDDRPVRFVLVDTVEETAELPRQVVLADRPTGARTTLAVVLGLAVALCVIGSFGADAVRERVDAWGGGAALASVVVGLVLCVVNWRRGSWLLYPVALVIGLPALLVLGAPTVGVVAAVVVLGGGAVAARLGDRARDRRWARLSHLLTSSRREIAHVTALHSESVPNAARVRYTVSVEAPSLPGHGWAFTELSSARFDPRVGDPVTVWYDPSDPAVAVVVAASAQVGRARPPQS</sequence>
<keyword evidence="1" id="KW-0472">Membrane</keyword>
<feature type="transmembrane region" description="Helical" evidence="1">
    <location>
        <begin position="101"/>
        <end position="118"/>
    </location>
</feature>
<gene>
    <name evidence="3" type="ordered locus">Celf_0616</name>
</gene>
<evidence type="ECO:0000313" key="4">
    <source>
        <dbReference type="Proteomes" id="UP000008460"/>
    </source>
</evidence>
<feature type="domain" description="DUF3592" evidence="2">
    <location>
        <begin position="181"/>
        <end position="230"/>
    </location>
</feature>
<dbReference type="Proteomes" id="UP000008460">
    <property type="component" value="Chromosome"/>
</dbReference>
<organism evidence="3 4">
    <name type="scientific">Cellulomonas fimi (strain ATCC 484 / DSM 20113 / JCM 1341 / CCUG 24087 / LMG 16345 / NBRC 15513 / NCIMB 8980 / NCTC 7547 / NRS-133)</name>
    <dbReference type="NCBI Taxonomy" id="590998"/>
    <lineage>
        <taxon>Bacteria</taxon>
        <taxon>Bacillati</taxon>
        <taxon>Actinomycetota</taxon>
        <taxon>Actinomycetes</taxon>
        <taxon>Micrococcales</taxon>
        <taxon>Cellulomonadaceae</taxon>
        <taxon>Cellulomonas</taxon>
    </lineage>
</organism>
<keyword evidence="4" id="KW-1185">Reference proteome</keyword>
<dbReference type="EMBL" id="CP002666">
    <property type="protein sequence ID" value="AEE44756.1"/>
    <property type="molecule type" value="Genomic_DNA"/>
</dbReference>
<protein>
    <recommendedName>
        <fullName evidence="2">DUF3592 domain-containing protein</fullName>
    </recommendedName>
</protein>
<dbReference type="AlphaFoldDB" id="F4GY88"/>
<accession>F4GY88</accession>
<proteinExistence type="predicted"/>
<dbReference type="STRING" id="590998.Celf_0616"/>
<dbReference type="HOGENOM" id="CLU_1136450_0_0_11"/>
<dbReference type="Pfam" id="PF12158">
    <property type="entry name" value="DUF3592"/>
    <property type="match status" value="1"/>
</dbReference>
<evidence type="ECO:0000259" key="2">
    <source>
        <dbReference type="Pfam" id="PF12158"/>
    </source>
</evidence>
<feature type="transmembrane region" description="Helical" evidence="1">
    <location>
        <begin position="48"/>
        <end position="69"/>
    </location>
</feature>
<feature type="transmembrane region" description="Helical" evidence="1">
    <location>
        <begin position="124"/>
        <end position="142"/>
    </location>
</feature>
<keyword evidence="1" id="KW-1133">Transmembrane helix</keyword>